<reference evidence="1 2" key="1">
    <citation type="submission" date="2015-07" db="EMBL/GenBank/DDBJ databases">
        <title>The genome of Dufourea novaeangliae.</title>
        <authorList>
            <person name="Pan H."/>
            <person name="Kapheim K."/>
        </authorList>
    </citation>
    <scope>NUCLEOTIDE SEQUENCE [LARGE SCALE GENOMIC DNA]</scope>
    <source>
        <strain evidence="1">0120121106</strain>
        <tissue evidence="1">Whole body</tissue>
    </source>
</reference>
<sequence>MLMNNRIQAMFELPTQIRSNVDSFGELVDQATKHYRALQALNVPFLEAFLIYTIVSKLDEDTQLKWRERLNGNALPSMEDGMVAKSEEYWPISLLEPIELPETRSSIALPSRVVPWNITYLNDSRHIISLSEYSPMSCVSDLIVRLRKPTKEHYPYLNFRGQNVTSFKLYSE</sequence>
<organism evidence="1 2">
    <name type="scientific">Dufourea novaeangliae</name>
    <name type="common">Sweat bee</name>
    <dbReference type="NCBI Taxonomy" id="178035"/>
    <lineage>
        <taxon>Eukaryota</taxon>
        <taxon>Metazoa</taxon>
        <taxon>Ecdysozoa</taxon>
        <taxon>Arthropoda</taxon>
        <taxon>Hexapoda</taxon>
        <taxon>Insecta</taxon>
        <taxon>Pterygota</taxon>
        <taxon>Neoptera</taxon>
        <taxon>Endopterygota</taxon>
        <taxon>Hymenoptera</taxon>
        <taxon>Apocrita</taxon>
        <taxon>Aculeata</taxon>
        <taxon>Apoidea</taxon>
        <taxon>Anthophila</taxon>
        <taxon>Halictidae</taxon>
        <taxon>Rophitinae</taxon>
        <taxon>Dufourea</taxon>
    </lineage>
</organism>
<dbReference type="Proteomes" id="UP000076502">
    <property type="component" value="Unassembled WGS sequence"/>
</dbReference>
<keyword evidence="2" id="KW-1185">Reference proteome</keyword>
<name>A0A154PSJ9_DUFNO</name>
<protein>
    <submittedName>
        <fullName evidence="1">Uncharacterized protein</fullName>
    </submittedName>
</protein>
<dbReference type="AlphaFoldDB" id="A0A154PSJ9"/>
<accession>A0A154PSJ9</accession>
<dbReference type="EMBL" id="KQ435136">
    <property type="protein sequence ID" value="KZC14881.1"/>
    <property type="molecule type" value="Genomic_DNA"/>
</dbReference>
<gene>
    <name evidence="1" type="ORF">WN55_07617</name>
</gene>
<evidence type="ECO:0000313" key="1">
    <source>
        <dbReference type="EMBL" id="KZC14881.1"/>
    </source>
</evidence>
<proteinExistence type="predicted"/>
<evidence type="ECO:0000313" key="2">
    <source>
        <dbReference type="Proteomes" id="UP000076502"/>
    </source>
</evidence>